<accession>A0ABW4R2Y9</accession>
<dbReference type="Gene3D" id="3.40.50.300">
    <property type="entry name" value="P-loop containing nucleotide triphosphate hydrolases"/>
    <property type="match status" value="1"/>
</dbReference>
<dbReference type="Proteomes" id="UP001597213">
    <property type="component" value="Unassembled WGS sequence"/>
</dbReference>
<gene>
    <name evidence="1" type="ORF">ACFSCT_01145</name>
</gene>
<reference evidence="2" key="1">
    <citation type="journal article" date="2019" name="Int. J. Syst. Evol. Microbiol.">
        <title>The Global Catalogue of Microorganisms (GCM) 10K type strain sequencing project: providing services to taxonomists for standard genome sequencing and annotation.</title>
        <authorList>
            <consortium name="The Broad Institute Genomics Platform"/>
            <consortium name="The Broad Institute Genome Sequencing Center for Infectious Disease"/>
            <person name="Wu L."/>
            <person name="Ma J."/>
        </authorList>
    </citation>
    <scope>NUCLEOTIDE SEQUENCE [LARGE SCALE GENOMIC DNA]</scope>
    <source>
        <strain evidence="2">CCUG 56029</strain>
    </source>
</reference>
<evidence type="ECO:0000313" key="2">
    <source>
        <dbReference type="Proteomes" id="UP001597213"/>
    </source>
</evidence>
<organism evidence="1 2">
    <name type="scientific">Paracoccus pacificus</name>
    <dbReference type="NCBI Taxonomy" id="1463598"/>
    <lineage>
        <taxon>Bacteria</taxon>
        <taxon>Pseudomonadati</taxon>
        <taxon>Pseudomonadota</taxon>
        <taxon>Alphaproteobacteria</taxon>
        <taxon>Rhodobacterales</taxon>
        <taxon>Paracoccaceae</taxon>
        <taxon>Paracoccus</taxon>
    </lineage>
</organism>
<evidence type="ECO:0000313" key="1">
    <source>
        <dbReference type="EMBL" id="MFD1880320.1"/>
    </source>
</evidence>
<evidence type="ECO:0008006" key="3">
    <source>
        <dbReference type="Google" id="ProtNLM"/>
    </source>
</evidence>
<protein>
    <recommendedName>
        <fullName evidence="3">Sulfotransferase domain-containing protein</fullName>
    </recommendedName>
</protein>
<proteinExistence type="predicted"/>
<comment type="caution">
    <text evidence="1">The sequence shown here is derived from an EMBL/GenBank/DDBJ whole genome shotgun (WGS) entry which is preliminary data.</text>
</comment>
<dbReference type="SUPFAM" id="SSF52540">
    <property type="entry name" value="P-loop containing nucleoside triphosphate hydrolases"/>
    <property type="match status" value="1"/>
</dbReference>
<dbReference type="InterPro" id="IPR027417">
    <property type="entry name" value="P-loop_NTPase"/>
</dbReference>
<dbReference type="EMBL" id="JBHUEN010000003">
    <property type="protein sequence ID" value="MFD1880320.1"/>
    <property type="molecule type" value="Genomic_DNA"/>
</dbReference>
<sequence length="256" mass="29130">MRDPARGDIPDAATEIDGINATLKRNPGKKILISSEELFTLRPEALTLLRDRLDARSIRIIACVRRPDEMLLSIYNQKAKTPNNGFVMPLNFFLEKPRQIDPDIAYGQQLGKWADHFGTEALTVFTYEAGPVMDNFFTLIGMPPSPHKGPKVNRSVPAPVVELLRFAKAQEFPAHLQQKLYNLALERFQNERKLTLTNAQRLRILQILKQEYDDIFARLGRENPYPPSLVRDLPEGPEPTAPLTFRDLLSLIESLM</sequence>
<name>A0ABW4R2Y9_9RHOB</name>
<keyword evidence="2" id="KW-1185">Reference proteome</keyword>
<dbReference type="RefSeq" id="WP_379139468.1">
    <property type="nucleotide sequence ID" value="NZ_JBHUEN010000003.1"/>
</dbReference>